<evidence type="ECO:0000256" key="6">
    <source>
        <dbReference type="ARBA" id="ARBA00023136"/>
    </source>
</evidence>
<feature type="domain" description="Phospholipid/glycerol acyltransferase" evidence="9">
    <location>
        <begin position="298"/>
        <end position="399"/>
    </location>
</feature>
<dbReference type="STRING" id="35608.A0A2U1PB18"/>
<evidence type="ECO:0000256" key="4">
    <source>
        <dbReference type="ARBA" id="ARBA00022692"/>
    </source>
</evidence>
<organism evidence="10 11">
    <name type="scientific">Artemisia annua</name>
    <name type="common">Sweet wormwood</name>
    <dbReference type="NCBI Taxonomy" id="35608"/>
    <lineage>
        <taxon>Eukaryota</taxon>
        <taxon>Viridiplantae</taxon>
        <taxon>Streptophyta</taxon>
        <taxon>Embryophyta</taxon>
        <taxon>Tracheophyta</taxon>
        <taxon>Spermatophyta</taxon>
        <taxon>Magnoliopsida</taxon>
        <taxon>eudicotyledons</taxon>
        <taxon>Gunneridae</taxon>
        <taxon>Pentapetalae</taxon>
        <taxon>asterids</taxon>
        <taxon>campanulids</taxon>
        <taxon>Asterales</taxon>
        <taxon>Asteraceae</taxon>
        <taxon>Asteroideae</taxon>
        <taxon>Anthemideae</taxon>
        <taxon>Artemisiinae</taxon>
        <taxon>Artemisia</taxon>
    </lineage>
</organism>
<comment type="subcellular location">
    <subcellularLocation>
        <location evidence="1">Membrane</location>
        <topology evidence="1">Multi-pass membrane protein</topology>
    </subcellularLocation>
</comment>
<evidence type="ECO:0000313" key="11">
    <source>
        <dbReference type="Proteomes" id="UP000245207"/>
    </source>
</evidence>
<comment type="similarity">
    <text evidence="2">Belongs to the GPAT/DAPAT family.</text>
</comment>
<evidence type="ECO:0000256" key="8">
    <source>
        <dbReference type="SAM" id="Phobius"/>
    </source>
</evidence>
<dbReference type="Proteomes" id="UP000245207">
    <property type="component" value="Unassembled WGS sequence"/>
</dbReference>
<gene>
    <name evidence="10" type="ORF">CTI12_AA174430</name>
</gene>
<evidence type="ECO:0000259" key="9">
    <source>
        <dbReference type="SMART" id="SM00563"/>
    </source>
</evidence>
<dbReference type="GO" id="GO:0010143">
    <property type="term" value="P:cutin biosynthetic process"/>
    <property type="evidence" value="ECO:0007669"/>
    <property type="project" value="TreeGrafter"/>
</dbReference>
<evidence type="ECO:0000256" key="5">
    <source>
        <dbReference type="ARBA" id="ARBA00022989"/>
    </source>
</evidence>
<dbReference type="Pfam" id="PF23270">
    <property type="entry name" value="HAD_RAM2_N"/>
    <property type="match status" value="1"/>
</dbReference>
<keyword evidence="5 8" id="KW-1133">Transmembrane helix</keyword>
<dbReference type="OrthoDB" id="1854593at2759"/>
<dbReference type="InterPro" id="IPR056462">
    <property type="entry name" value="HAD_RAM2/GPAT1-8"/>
</dbReference>
<accession>A0A2U1PB18</accession>
<proteinExistence type="inferred from homology"/>
<evidence type="ECO:0000256" key="1">
    <source>
        <dbReference type="ARBA" id="ARBA00004141"/>
    </source>
</evidence>
<keyword evidence="3 10" id="KW-0808">Transferase</keyword>
<name>A0A2U1PB18_ARTAN</name>
<dbReference type="GO" id="GO:0016020">
    <property type="term" value="C:membrane"/>
    <property type="evidence" value="ECO:0007669"/>
    <property type="project" value="UniProtKB-SubCell"/>
</dbReference>
<evidence type="ECO:0000256" key="3">
    <source>
        <dbReference type="ARBA" id="ARBA00022679"/>
    </source>
</evidence>
<dbReference type="AlphaFoldDB" id="A0A2U1PB18"/>
<keyword evidence="6 8" id="KW-0472">Membrane</keyword>
<protein>
    <submittedName>
        <fullName evidence="10">Putative glycerol-3-phosphate acyltransferase 2</fullName>
    </submittedName>
</protein>
<keyword evidence="11" id="KW-1185">Reference proteome</keyword>
<dbReference type="GO" id="GO:0016791">
    <property type="term" value="F:phosphatase activity"/>
    <property type="evidence" value="ECO:0007669"/>
    <property type="project" value="TreeGrafter"/>
</dbReference>
<dbReference type="PANTHER" id="PTHR15486">
    <property type="entry name" value="ANCIENT UBIQUITOUS PROTEIN"/>
    <property type="match status" value="1"/>
</dbReference>
<feature type="transmembrane region" description="Helical" evidence="8">
    <location>
        <begin position="222"/>
        <end position="240"/>
    </location>
</feature>
<keyword evidence="7 10" id="KW-0012">Acyltransferase</keyword>
<dbReference type="PANTHER" id="PTHR15486:SF62">
    <property type="entry name" value="GLYCEROL-3-PHOSPHATE ACYLTRANSFERASE 2-RELATED"/>
    <property type="match status" value="1"/>
</dbReference>
<dbReference type="SMART" id="SM00563">
    <property type="entry name" value="PlsC"/>
    <property type="match status" value="1"/>
</dbReference>
<dbReference type="InterPro" id="IPR002123">
    <property type="entry name" value="Plipid/glycerol_acylTrfase"/>
</dbReference>
<keyword evidence="4 8" id="KW-0812">Transmembrane</keyword>
<dbReference type="Pfam" id="PF01553">
    <property type="entry name" value="Acyltransferase"/>
    <property type="match status" value="1"/>
</dbReference>
<evidence type="ECO:0000256" key="2">
    <source>
        <dbReference type="ARBA" id="ARBA00007937"/>
    </source>
</evidence>
<dbReference type="EMBL" id="PKPP01001412">
    <property type="protein sequence ID" value="PWA82929.1"/>
    <property type="molecule type" value="Genomic_DNA"/>
</dbReference>
<sequence>MLVAFEGGGVLRGLVLFLCYPLFCLLRKELGLKIMVFICFFGLKKDNFRIGRSVLPKLFLEDIGLEGFEVVMRCGKKVGLSELPSVMVEGFLKDYLGVECVIGRDLKVVFGYFVGLMDDVTTTRSKSLINDVFGERKNDCHLIGFGCYNKIPDHQLFSHCKLHHAFIKLVFELPIIFDHPMVNDPPTGFLEIYLVSEAEKKRWRALPRDKYPKPLIFHDGRIAFKPTFLGTLVMIMWVPFGFWLCLLRLIIAISFPYNMSIPILSFLGMGGRAYNHSVDNNSINENKKYPIKGTGKGSLYVCNHRTLLDPIYISMAIMKPLTALTYSLSRLSEVLSPLKTYHLSRNKEKDLKMMEMLHNQGDLVVCPEGTTCREPYVLRFSPLFAEVSSNIVPVALDVKAGMFYGTTASGLKFLDPVFFLLNPVGFYHVKILQKLESVNTCKQSRIEIANQVQKQIAEALGFQCTNLTRKDKYMILAGNEGVI</sequence>
<evidence type="ECO:0000313" key="10">
    <source>
        <dbReference type="EMBL" id="PWA82929.1"/>
    </source>
</evidence>
<reference evidence="10 11" key="1">
    <citation type="journal article" date="2018" name="Mol. Plant">
        <title>The genome of Artemisia annua provides insight into the evolution of Asteraceae family and artemisinin biosynthesis.</title>
        <authorList>
            <person name="Shen Q."/>
            <person name="Zhang L."/>
            <person name="Liao Z."/>
            <person name="Wang S."/>
            <person name="Yan T."/>
            <person name="Shi P."/>
            <person name="Liu M."/>
            <person name="Fu X."/>
            <person name="Pan Q."/>
            <person name="Wang Y."/>
            <person name="Lv Z."/>
            <person name="Lu X."/>
            <person name="Zhang F."/>
            <person name="Jiang W."/>
            <person name="Ma Y."/>
            <person name="Chen M."/>
            <person name="Hao X."/>
            <person name="Li L."/>
            <person name="Tang Y."/>
            <person name="Lv G."/>
            <person name="Zhou Y."/>
            <person name="Sun X."/>
            <person name="Brodelius P.E."/>
            <person name="Rose J.K.C."/>
            <person name="Tang K."/>
        </authorList>
    </citation>
    <scope>NUCLEOTIDE SEQUENCE [LARGE SCALE GENOMIC DNA]</scope>
    <source>
        <strain evidence="11">cv. Huhao1</strain>
        <tissue evidence="10">Leaf</tissue>
    </source>
</reference>
<evidence type="ECO:0000256" key="7">
    <source>
        <dbReference type="ARBA" id="ARBA00023315"/>
    </source>
</evidence>
<dbReference type="GO" id="GO:0090447">
    <property type="term" value="F:glycerol-3-phosphate 2-O-acyltransferase activity"/>
    <property type="evidence" value="ECO:0007669"/>
    <property type="project" value="TreeGrafter"/>
</dbReference>
<dbReference type="SUPFAM" id="SSF69593">
    <property type="entry name" value="Glycerol-3-phosphate (1)-acyltransferase"/>
    <property type="match status" value="1"/>
</dbReference>
<comment type="caution">
    <text evidence="10">The sequence shown here is derived from an EMBL/GenBank/DDBJ whole genome shotgun (WGS) entry which is preliminary data.</text>
</comment>